<evidence type="ECO:0000256" key="7">
    <source>
        <dbReference type="ARBA" id="ARBA00022630"/>
    </source>
</evidence>
<evidence type="ECO:0000256" key="8">
    <source>
        <dbReference type="ARBA" id="ARBA00022827"/>
    </source>
</evidence>
<dbReference type="RefSeq" id="WP_380772345.1">
    <property type="nucleotide sequence ID" value="NZ_JBHUEO010000005.1"/>
</dbReference>
<comment type="pathway">
    <text evidence="4 16">Cell wall biogenesis; peptidoglycan biosynthesis.</text>
</comment>
<proteinExistence type="inferred from homology"/>
<keyword evidence="9 16" id="KW-0521">NADP</keyword>
<comment type="caution">
    <text evidence="18">The sequence shown here is derived from an EMBL/GenBank/DDBJ whole genome shotgun (WGS) entry which is preliminary data.</text>
</comment>
<name>A0ABW4KF45_9BACI</name>
<keyword evidence="10 16" id="KW-0133">Cell shape</keyword>
<gene>
    <name evidence="16 18" type="primary">murB</name>
    <name evidence="18" type="ORF">ACFSCZ_03435</name>
</gene>
<dbReference type="Pfam" id="PF02873">
    <property type="entry name" value="MurB_C"/>
    <property type="match status" value="1"/>
</dbReference>
<dbReference type="PROSITE" id="PS51387">
    <property type="entry name" value="FAD_PCMH"/>
    <property type="match status" value="1"/>
</dbReference>
<evidence type="ECO:0000256" key="15">
    <source>
        <dbReference type="ARBA" id="ARBA00048914"/>
    </source>
</evidence>
<comment type="subcellular location">
    <subcellularLocation>
        <location evidence="3 16">Cytoplasm</location>
    </subcellularLocation>
</comment>
<evidence type="ECO:0000256" key="5">
    <source>
        <dbReference type="ARBA" id="ARBA00022490"/>
    </source>
</evidence>
<evidence type="ECO:0000256" key="2">
    <source>
        <dbReference type="ARBA" id="ARBA00003921"/>
    </source>
</evidence>
<evidence type="ECO:0000256" key="13">
    <source>
        <dbReference type="ARBA" id="ARBA00023306"/>
    </source>
</evidence>
<dbReference type="Proteomes" id="UP001597301">
    <property type="component" value="Unassembled WGS sequence"/>
</dbReference>
<comment type="function">
    <text evidence="2 16">Cell wall formation.</text>
</comment>
<keyword evidence="12 16" id="KW-0560">Oxidoreductase</keyword>
<evidence type="ECO:0000256" key="9">
    <source>
        <dbReference type="ARBA" id="ARBA00022857"/>
    </source>
</evidence>
<keyword evidence="11 16" id="KW-0573">Peptidoglycan synthesis</keyword>
<dbReference type="InterPro" id="IPR006094">
    <property type="entry name" value="Oxid_FAD_bind_N"/>
</dbReference>
<accession>A0ABW4KF45</accession>
<dbReference type="GO" id="GO:0008762">
    <property type="term" value="F:UDP-N-acetylmuramate dehydrogenase activity"/>
    <property type="evidence" value="ECO:0007669"/>
    <property type="project" value="UniProtKB-EC"/>
</dbReference>
<evidence type="ECO:0000256" key="14">
    <source>
        <dbReference type="ARBA" id="ARBA00023316"/>
    </source>
</evidence>
<keyword evidence="19" id="KW-1185">Reference proteome</keyword>
<keyword evidence="5 16" id="KW-0963">Cytoplasm</keyword>
<evidence type="ECO:0000256" key="6">
    <source>
        <dbReference type="ARBA" id="ARBA00022618"/>
    </source>
</evidence>
<dbReference type="NCBIfam" id="TIGR00179">
    <property type="entry name" value="murB"/>
    <property type="match status" value="1"/>
</dbReference>
<dbReference type="InterPro" id="IPR036318">
    <property type="entry name" value="FAD-bd_PCMH-like_sf"/>
</dbReference>
<evidence type="ECO:0000313" key="19">
    <source>
        <dbReference type="Proteomes" id="UP001597301"/>
    </source>
</evidence>
<evidence type="ECO:0000313" key="18">
    <source>
        <dbReference type="EMBL" id="MFD1705801.1"/>
    </source>
</evidence>
<dbReference type="InterPro" id="IPR016167">
    <property type="entry name" value="FAD-bd_PCMH_sub1"/>
</dbReference>
<dbReference type="Gene3D" id="3.30.43.10">
    <property type="entry name" value="Uridine Diphospho-n-acetylenolpyruvylglucosamine Reductase, domain 2"/>
    <property type="match status" value="1"/>
</dbReference>
<dbReference type="InterPro" id="IPR011601">
    <property type="entry name" value="MurB_C"/>
</dbReference>
<evidence type="ECO:0000256" key="1">
    <source>
        <dbReference type="ARBA" id="ARBA00001974"/>
    </source>
</evidence>
<evidence type="ECO:0000256" key="16">
    <source>
        <dbReference type="HAMAP-Rule" id="MF_00037"/>
    </source>
</evidence>
<dbReference type="SUPFAM" id="SSF56194">
    <property type="entry name" value="Uridine diphospho-N-Acetylenolpyruvylglucosamine reductase, MurB, C-terminal domain"/>
    <property type="match status" value="1"/>
</dbReference>
<keyword evidence="6 16" id="KW-0132">Cell division</keyword>
<dbReference type="InterPro" id="IPR036635">
    <property type="entry name" value="MurB_C_sf"/>
</dbReference>
<comment type="similarity">
    <text evidence="16">Belongs to the MurB family.</text>
</comment>
<dbReference type="InterPro" id="IPR003170">
    <property type="entry name" value="MurB"/>
</dbReference>
<evidence type="ECO:0000259" key="17">
    <source>
        <dbReference type="PROSITE" id="PS51387"/>
    </source>
</evidence>
<protein>
    <recommendedName>
        <fullName evidence="16">UDP-N-acetylenolpyruvoylglucosamine reductase</fullName>
        <ecNumber evidence="16">1.3.1.98</ecNumber>
    </recommendedName>
    <alternativeName>
        <fullName evidence="16">UDP-N-acetylmuramate dehydrogenase</fullName>
    </alternativeName>
</protein>
<feature type="domain" description="FAD-binding PCMH-type" evidence="17">
    <location>
        <begin position="29"/>
        <end position="196"/>
    </location>
</feature>
<dbReference type="PANTHER" id="PTHR21071:SF5">
    <property type="entry name" value="UDP-N-ACETYLENOLPYRUVOYLGLUCOSAMINE REDUCTASE"/>
    <property type="match status" value="1"/>
</dbReference>
<dbReference type="EMBL" id="JBHUEO010000005">
    <property type="protein sequence ID" value="MFD1705801.1"/>
    <property type="molecule type" value="Genomic_DNA"/>
</dbReference>
<keyword evidence="8 16" id="KW-0274">FAD</keyword>
<evidence type="ECO:0000256" key="10">
    <source>
        <dbReference type="ARBA" id="ARBA00022960"/>
    </source>
</evidence>
<evidence type="ECO:0000256" key="12">
    <source>
        <dbReference type="ARBA" id="ARBA00023002"/>
    </source>
</evidence>
<evidence type="ECO:0000256" key="4">
    <source>
        <dbReference type="ARBA" id="ARBA00004752"/>
    </source>
</evidence>
<evidence type="ECO:0000256" key="3">
    <source>
        <dbReference type="ARBA" id="ARBA00004496"/>
    </source>
</evidence>
<keyword evidence="7 16" id="KW-0285">Flavoprotein</keyword>
<keyword evidence="14 16" id="KW-0961">Cell wall biogenesis/degradation</keyword>
<dbReference type="InterPro" id="IPR016169">
    <property type="entry name" value="FAD-bd_PCMH_sub2"/>
</dbReference>
<dbReference type="InterPro" id="IPR016166">
    <property type="entry name" value="FAD-bd_PCMH"/>
</dbReference>
<feature type="active site" description="Proton donor" evidence="16">
    <location>
        <position position="224"/>
    </location>
</feature>
<dbReference type="Pfam" id="PF01565">
    <property type="entry name" value="FAD_binding_4"/>
    <property type="match status" value="1"/>
</dbReference>
<dbReference type="PANTHER" id="PTHR21071">
    <property type="entry name" value="UDP-N-ACETYLENOLPYRUVOYLGLUCOSAMINE REDUCTASE"/>
    <property type="match status" value="1"/>
</dbReference>
<dbReference type="EC" id="1.3.1.98" evidence="16"/>
<dbReference type="SUPFAM" id="SSF56176">
    <property type="entry name" value="FAD-binding/transporter-associated domain-like"/>
    <property type="match status" value="1"/>
</dbReference>
<feature type="active site" evidence="16">
    <location>
        <position position="174"/>
    </location>
</feature>
<dbReference type="HAMAP" id="MF_00037">
    <property type="entry name" value="MurB"/>
    <property type="match status" value="1"/>
</dbReference>
<dbReference type="NCBIfam" id="NF010480">
    <property type="entry name" value="PRK13905.1"/>
    <property type="match status" value="1"/>
</dbReference>
<comment type="catalytic activity">
    <reaction evidence="15 16">
        <text>UDP-N-acetyl-alpha-D-muramate + NADP(+) = UDP-N-acetyl-3-O-(1-carboxyvinyl)-alpha-D-glucosamine + NADPH + H(+)</text>
        <dbReference type="Rhea" id="RHEA:12248"/>
        <dbReference type="ChEBI" id="CHEBI:15378"/>
        <dbReference type="ChEBI" id="CHEBI:57783"/>
        <dbReference type="ChEBI" id="CHEBI:58349"/>
        <dbReference type="ChEBI" id="CHEBI:68483"/>
        <dbReference type="ChEBI" id="CHEBI:70757"/>
        <dbReference type="EC" id="1.3.1.98"/>
    </reaction>
</comment>
<keyword evidence="13 16" id="KW-0131">Cell cycle</keyword>
<reference evidence="19" key="1">
    <citation type="journal article" date="2019" name="Int. J. Syst. Evol. Microbiol.">
        <title>The Global Catalogue of Microorganisms (GCM) 10K type strain sequencing project: providing services to taxonomists for standard genome sequencing and annotation.</title>
        <authorList>
            <consortium name="The Broad Institute Genomics Platform"/>
            <consortium name="The Broad Institute Genome Sequencing Center for Infectious Disease"/>
            <person name="Wu L."/>
            <person name="Ma J."/>
        </authorList>
    </citation>
    <scope>NUCLEOTIDE SEQUENCE [LARGE SCALE GENOMIC DNA]</scope>
    <source>
        <strain evidence="19">CGMCC 1.12295</strain>
    </source>
</reference>
<dbReference type="Gene3D" id="3.90.78.10">
    <property type="entry name" value="UDP-N-acetylenolpyruvoylglucosamine reductase, C-terminal domain"/>
    <property type="match status" value="1"/>
</dbReference>
<evidence type="ECO:0000256" key="11">
    <source>
        <dbReference type="ARBA" id="ARBA00022984"/>
    </source>
</evidence>
<sequence>MKKLIEELRSNEIGKVKEDEPLSNHTTIKVGGPAEVFIEPDSIDQLLLVMEIIQKNKVPWRVIGRGSNLLVSDEGIAGAVIKLGKGLDHLHMEDTTVRVGAGYSFIVLANAMSRKGLSGLEFAGGIPGSVGGAVYMNAGAHGSDVSKILKKARILFPDGTVQWLSHEEMEYSYRTSVLQKKRPGIVLEAVFQLAAGDKEIIMAEMKKHKAYRRDTQPVKPCCGSVFRNPLPEHAGKLIQDANLKGYSIGDAQISELHGNFIVNNGSAKAADVLALICHIKETVKERNGIDLHTEVEIVERTQE</sequence>
<organism evidence="18 19">
    <name type="scientific">Siminovitchia sediminis</name>
    <dbReference type="NCBI Taxonomy" id="1274353"/>
    <lineage>
        <taxon>Bacteria</taxon>
        <taxon>Bacillati</taxon>
        <taxon>Bacillota</taxon>
        <taxon>Bacilli</taxon>
        <taxon>Bacillales</taxon>
        <taxon>Bacillaceae</taxon>
        <taxon>Siminovitchia</taxon>
    </lineage>
</organism>
<dbReference type="Gene3D" id="3.30.465.10">
    <property type="match status" value="1"/>
</dbReference>
<comment type="cofactor">
    <cofactor evidence="1 16">
        <name>FAD</name>
        <dbReference type="ChEBI" id="CHEBI:57692"/>
    </cofactor>
</comment>
<feature type="active site" evidence="16">
    <location>
        <position position="294"/>
    </location>
</feature>